<feature type="region of interest" description="Disordered" evidence="1">
    <location>
        <begin position="1"/>
        <end position="25"/>
    </location>
</feature>
<protein>
    <recommendedName>
        <fullName evidence="2">Halobacterial output domain-containing protein</fullName>
    </recommendedName>
</protein>
<evidence type="ECO:0000259" key="2">
    <source>
        <dbReference type="Pfam" id="PF18545"/>
    </source>
</evidence>
<keyword evidence="4" id="KW-1185">Reference proteome</keyword>
<sequence length="117" mass="12594">MARSANLFDMSDSVSPPLERNPADGTYHVSREWTASQSTTVAIVTVIDAIPALEFAETETVHDRVDPDALDALFEPTAAGPRPAGSCIRIPFRSFTVVVHSDGELVVRPASLETAEQ</sequence>
<evidence type="ECO:0000313" key="4">
    <source>
        <dbReference type="Proteomes" id="UP000011632"/>
    </source>
</evidence>
<accession>L9YF39</accession>
<dbReference type="Pfam" id="PF18545">
    <property type="entry name" value="HalOD1"/>
    <property type="match status" value="1"/>
</dbReference>
<name>L9YF39_9EURY</name>
<dbReference type="InterPro" id="IPR040624">
    <property type="entry name" value="HalOD1"/>
</dbReference>
<organism evidence="3 4">
    <name type="scientific">Natrinema versiforme JCM 10478</name>
    <dbReference type="NCBI Taxonomy" id="1227496"/>
    <lineage>
        <taxon>Archaea</taxon>
        <taxon>Methanobacteriati</taxon>
        <taxon>Methanobacteriota</taxon>
        <taxon>Stenosarchaea group</taxon>
        <taxon>Halobacteria</taxon>
        <taxon>Halobacteriales</taxon>
        <taxon>Natrialbaceae</taxon>
        <taxon>Natrinema</taxon>
    </lineage>
</organism>
<dbReference type="PATRIC" id="fig|1227496.3.peg.42"/>
<evidence type="ECO:0000256" key="1">
    <source>
        <dbReference type="SAM" id="MobiDB-lite"/>
    </source>
</evidence>
<gene>
    <name evidence="3" type="ORF">C489_00205</name>
</gene>
<feature type="domain" description="Halobacterial output" evidence="2">
    <location>
        <begin position="36"/>
        <end position="109"/>
    </location>
</feature>
<comment type="caution">
    <text evidence="3">The sequence shown here is derived from an EMBL/GenBank/DDBJ whole genome shotgun (WGS) entry which is preliminary data.</text>
</comment>
<dbReference type="EMBL" id="AOID01000001">
    <property type="protein sequence ID" value="ELY71548.1"/>
    <property type="molecule type" value="Genomic_DNA"/>
</dbReference>
<proteinExistence type="predicted"/>
<reference evidence="3 4" key="1">
    <citation type="journal article" date="2014" name="PLoS Genet.">
        <title>Phylogenetically driven sequencing of extremely halophilic archaea reveals strategies for static and dynamic osmo-response.</title>
        <authorList>
            <person name="Becker E.A."/>
            <person name="Seitzer P.M."/>
            <person name="Tritt A."/>
            <person name="Larsen D."/>
            <person name="Krusor M."/>
            <person name="Yao A.I."/>
            <person name="Wu D."/>
            <person name="Madern D."/>
            <person name="Eisen J.A."/>
            <person name="Darling A.E."/>
            <person name="Facciotti M.T."/>
        </authorList>
    </citation>
    <scope>NUCLEOTIDE SEQUENCE [LARGE SCALE GENOMIC DNA]</scope>
    <source>
        <strain evidence="3 4">JCM 10478</strain>
    </source>
</reference>
<evidence type="ECO:0000313" key="3">
    <source>
        <dbReference type="EMBL" id="ELY71548.1"/>
    </source>
</evidence>
<dbReference type="AlphaFoldDB" id="L9YF39"/>
<dbReference type="Proteomes" id="UP000011632">
    <property type="component" value="Unassembled WGS sequence"/>
</dbReference>